<comment type="caution">
    <text evidence="1">The sequence shown here is derived from an EMBL/GenBank/DDBJ whole genome shotgun (WGS) entry which is preliminary data.</text>
</comment>
<protein>
    <submittedName>
        <fullName evidence="1">Uncharacterized protein</fullName>
    </submittedName>
</protein>
<reference evidence="1 2" key="1">
    <citation type="journal article" date="2016" name="Front. Microbiol.">
        <title>Comprehensive Phylogenetic Analysis of Bovine Non-aureus Staphylococci Species Based on Whole-Genome Sequencing.</title>
        <authorList>
            <person name="Naushad S."/>
            <person name="Barkema H.W."/>
            <person name="Luby C."/>
            <person name="Condas L.A."/>
            <person name="Nobrega D.B."/>
            <person name="Carson D.A."/>
            <person name="De Buck J."/>
        </authorList>
    </citation>
    <scope>NUCLEOTIDE SEQUENCE [LARGE SCALE GENOMIC DNA]</scope>
    <source>
        <strain evidence="1 2">SNUC 4781</strain>
    </source>
</reference>
<proteinExistence type="predicted"/>
<organism evidence="1 2">
    <name type="scientific">Staphylococcus gallinarum</name>
    <dbReference type="NCBI Taxonomy" id="1293"/>
    <lineage>
        <taxon>Bacteria</taxon>
        <taxon>Bacillati</taxon>
        <taxon>Bacillota</taxon>
        <taxon>Bacilli</taxon>
        <taxon>Bacillales</taxon>
        <taxon>Staphylococcaceae</taxon>
        <taxon>Staphylococcus</taxon>
    </lineage>
</organism>
<sequence length="172" mass="20125">KLLCNHLNLHINNFSNYTSEIQDNIDLKSMGEHISNLTDCSDIESFNNTYYLSSQETMFILPKYCYEDFINQIKDALKKQSDINDIHIALKQFILLWYKFNKANCFLAKKLNGKIGKDTFYMFTRDEIEAQLDNKIYPKDPVALLGRLTLHRIAANDHRGTKGIEEIIQTYF</sequence>
<gene>
    <name evidence="1" type="ORF">BUZ14_15250</name>
</gene>
<name>A0A3A0V8B2_STAGA</name>
<dbReference type="AlphaFoldDB" id="A0A3A0V8B2"/>
<evidence type="ECO:0000313" key="2">
    <source>
        <dbReference type="Proteomes" id="UP000265541"/>
    </source>
</evidence>
<evidence type="ECO:0000313" key="1">
    <source>
        <dbReference type="EMBL" id="RIP23775.1"/>
    </source>
</evidence>
<feature type="non-terminal residue" evidence="1">
    <location>
        <position position="1"/>
    </location>
</feature>
<dbReference type="RefSeq" id="WP_182580202.1">
    <property type="nucleotide sequence ID" value="NZ_QYJN01000267.1"/>
</dbReference>
<accession>A0A3A0V8B2</accession>
<dbReference type="Proteomes" id="UP000265541">
    <property type="component" value="Unassembled WGS sequence"/>
</dbReference>
<dbReference type="EMBL" id="QYJN01000267">
    <property type="protein sequence ID" value="RIP23775.1"/>
    <property type="molecule type" value="Genomic_DNA"/>
</dbReference>